<name>A0A6D2K6X4_9BRAS</name>
<evidence type="ECO:0000313" key="2">
    <source>
        <dbReference type="Proteomes" id="UP000467841"/>
    </source>
</evidence>
<keyword evidence="2" id="KW-1185">Reference proteome</keyword>
<protein>
    <submittedName>
        <fullName evidence="1">Uncharacterized protein</fullName>
    </submittedName>
</protein>
<sequence>MSFSNSPSTPDQRLKTIVVAMTTEKKTMNNPKRSSLEEVVFENMIPIERPSFGLGVFRTEITEESGAKLLPWTRLYDEVV</sequence>
<dbReference type="AlphaFoldDB" id="A0A6D2K6X4"/>
<reference evidence="1" key="1">
    <citation type="submission" date="2020-01" db="EMBL/GenBank/DDBJ databases">
        <authorList>
            <person name="Mishra B."/>
        </authorList>
    </citation>
    <scope>NUCLEOTIDE SEQUENCE [LARGE SCALE GENOMIC DNA]</scope>
</reference>
<evidence type="ECO:0000313" key="1">
    <source>
        <dbReference type="EMBL" id="CAA7047606.1"/>
    </source>
</evidence>
<accession>A0A6D2K6X4</accession>
<dbReference type="Proteomes" id="UP000467841">
    <property type="component" value="Unassembled WGS sequence"/>
</dbReference>
<dbReference type="EMBL" id="CACVBM020001379">
    <property type="protein sequence ID" value="CAA7047606.1"/>
    <property type="molecule type" value="Genomic_DNA"/>
</dbReference>
<gene>
    <name evidence="1" type="ORF">MERR_LOCUS34841</name>
</gene>
<proteinExistence type="predicted"/>
<comment type="caution">
    <text evidence="1">The sequence shown here is derived from an EMBL/GenBank/DDBJ whole genome shotgun (WGS) entry which is preliminary data.</text>
</comment>
<organism evidence="1 2">
    <name type="scientific">Microthlaspi erraticum</name>
    <dbReference type="NCBI Taxonomy" id="1685480"/>
    <lineage>
        <taxon>Eukaryota</taxon>
        <taxon>Viridiplantae</taxon>
        <taxon>Streptophyta</taxon>
        <taxon>Embryophyta</taxon>
        <taxon>Tracheophyta</taxon>
        <taxon>Spermatophyta</taxon>
        <taxon>Magnoliopsida</taxon>
        <taxon>eudicotyledons</taxon>
        <taxon>Gunneridae</taxon>
        <taxon>Pentapetalae</taxon>
        <taxon>rosids</taxon>
        <taxon>malvids</taxon>
        <taxon>Brassicales</taxon>
        <taxon>Brassicaceae</taxon>
        <taxon>Coluteocarpeae</taxon>
        <taxon>Microthlaspi</taxon>
    </lineage>
</organism>